<evidence type="ECO:0000256" key="2">
    <source>
        <dbReference type="ARBA" id="ARBA00022630"/>
    </source>
</evidence>
<evidence type="ECO:0000256" key="3">
    <source>
        <dbReference type="ARBA" id="ARBA00022827"/>
    </source>
</evidence>
<dbReference type="InterPro" id="IPR020946">
    <property type="entry name" value="Flavin_mOase-like"/>
</dbReference>
<evidence type="ECO:0008006" key="8">
    <source>
        <dbReference type="Google" id="ProtNLM"/>
    </source>
</evidence>
<dbReference type="Pfam" id="PF00743">
    <property type="entry name" value="FMO-like"/>
    <property type="match status" value="1"/>
</dbReference>
<name>A0AB34J8Z3_PRYPA</name>
<keyword evidence="4" id="KW-0560">Oxidoreductase</keyword>
<dbReference type="Gene3D" id="3.50.50.60">
    <property type="entry name" value="FAD/NAD(P)-binding domain"/>
    <property type="match status" value="1"/>
</dbReference>
<organism evidence="6 7">
    <name type="scientific">Prymnesium parvum</name>
    <name type="common">Toxic golden alga</name>
    <dbReference type="NCBI Taxonomy" id="97485"/>
    <lineage>
        <taxon>Eukaryota</taxon>
        <taxon>Haptista</taxon>
        <taxon>Haptophyta</taxon>
        <taxon>Prymnesiophyceae</taxon>
        <taxon>Prymnesiales</taxon>
        <taxon>Prymnesiaceae</taxon>
        <taxon>Prymnesium</taxon>
    </lineage>
</organism>
<dbReference type="Proteomes" id="UP001515480">
    <property type="component" value="Unassembled WGS sequence"/>
</dbReference>
<reference evidence="6 7" key="1">
    <citation type="journal article" date="2024" name="Science">
        <title>Giant polyketide synthase enzymes in the biosynthesis of giant marine polyether toxins.</title>
        <authorList>
            <person name="Fallon T.R."/>
            <person name="Shende V.V."/>
            <person name="Wierzbicki I.H."/>
            <person name="Pendleton A.L."/>
            <person name="Watervoot N.F."/>
            <person name="Auber R.P."/>
            <person name="Gonzalez D.J."/>
            <person name="Wisecaver J.H."/>
            <person name="Moore B.S."/>
        </authorList>
    </citation>
    <scope>NUCLEOTIDE SEQUENCE [LARGE SCALE GENOMIC DNA]</scope>
    <source>
        <strain evidence="6 7">12B1</strain>
    </source>
</reference>
<keyword evidence="3" id="KW-0274">FAD</keyword>
<keyword evidence="5" id="KW-0812">Transmembrane</keyword>
<keyword evidence="7" id="KW-1185">Reference proteome</keyword>
<evidence type="ECO:0000256" key="1">
    <source>
        <dbReference type="ARBA" id="ARBA00009183"/>
    </source>
</evidence>
<comment type="caution">
    <text evidence="6">The sequence shown here is derived from an EMBL/GenBank/DDBJ whole genome shotgun (WGS) entry which is preliminary data.</text>
</comment>
<evidence type="ECO:0000256" key="4">
    <source>
        <dbReference type="ARBA" id="ARBA00023002"/>
    </source>
</evidence>
<dbReference type="GO" id="GO:0004499">
    <property type="term" value="F:N,N-dimethylaniline monooxygenase activity"/>
    <property type="evidence" value="ECO:0007669"/>
    <property type="project" value="InterPro"/>
</dbReference>
<comment type="similarity">
    <text evidence="1">Belongs to the FMO family.</text>
</comment>
<evidence type="ECO:0000313" key="6">
    <source>
        <dbReference type="EMBL" id="KAL1515681.1"/>
    </source>
</evidence>
<keyword evidence="5" id="KW-0472">Membrane</keyword>
<dbReference type="GO" id="GO:0050661">
    <property type="term" value="F:NADP binding"/>
    <property type="evidence" value="ECO:0007669"/>
    <property type="project" value="InterPro"/>
</dbReference>
<evidence type="ECO:0000313" key="7">
    <source>
        <dbReference type="Proteomes" id="UP001515480"/>
    </source>
</evidence>
<gene>
    <name evidence="6" type="ORF">AB1Y20_002298</name>
</gene>
<dbReference type="EMBL" id="JBGBPQ010000011">
    <property type="protein sequence ID" value="KAL1515681.1"/>
    <property type="molecule type" value="Genomic_DNA"/>
</dbReference>
<proteinExistence type="inferred from homology"/>
<dbReference type="InterPro" id="IPR036188">
    <property type="entry name" value="FAD/NAD-bd_sf"/>
</dbReference>
<dbReference type="InterPro" id="IPR050346">
    <property type="entry name" value="FMO-like"/>
</dbReference>
<feature type="transmembrane region" description="Helical" evidence="5">
    <location>
        <begin position="20"/>
        <end position="53"/>
    </location>
</feature>
<dbReference type="SUPFAM" id="SSF51905">
    <property type="entry name" value="FAD/NAD(P)-binding domain"/>
    <property type="match status" value="1"/>
</dbReference>
<dbReference type="PANTHER" id="PTHR23023">
    <property type="entry name" value="DIMETHYLANILINE MONOOXYGENASE"/>
    <property type="match status" value="1"/>
</dbReference>
<sequence>MDSFWPERPPSVWLPELSLALLLVGFSIPGLLLTFVLAFICRYCGLLALMRFLRTRRAPRYWRDPASCRVAIVGAGWSGLAIAARLQELGVPFTGFEALDDVGGTWHPSRHYPGLALHTPAYGATFEGFPYPSGEERDATPDHRPSAAQVYAYVRRFAEALGLLRHFVFSTRVASVTMDERSRTATLTLQHEAGGPPAGSDRPQLTGPFDMVVYASVTARPFVPPLLGKLEGECCHACELTAQLAARASRARWRVVVVGAGKSACDMVLALLDAGVQHERLTWLVRRPYYFWKLERCWHRCSERNQGRWIPRMRAFGAAIAFWMCDVAPWLGWRLFWALDYVFTPHSNQPSKWCSDPPFHMGLLDATQRRRLAEVRQLLGEPVHLDGKFVALKDGGRLEADLLVWATGYRTGAAELRLHVTRHSAVNGGAAPCASCCHVPIATGLTGTAPASTGACCTRGCDSVTHNGASSLDVSTVSDGGPLFEHMLPPHFPVLALASHFLTAPGPQAAREAAEYLVYHMCVRQPLAFETMHREASVQHCKQSSDRHLLFSSGFLQNVVQVQDDLCSAAIIPLWTAMVRIADIFIFNRVTTRELGLLPRHDQTPRQMHGLAIPRASEESEPLV</sequence>
<dbReference type="AlphaFoldDB" id="A0AB34J8Z3"/>
<dbReference type="GO" id="GO:0050660">
    <property type="term" value="F:flavin adenine dinucleotide binding"/>
    <property type="evidence" value="ECO:0007669"/>
    <property type="project" value="InterPro"/>
</dbReference>
<keyword evidence="5" id="KW-1133">Transmembrane helix</keyword>
<keyword evidence="2" id="KW-0285">Flavoprotein</keyword>
<protein>
    <recommendedName>
        <fullName evidence="8">L-ornithine N(5)-oxygenase</fullName>
    </recommendedName>
</protein>
<evidence type="ECO:0000256" key="5">
    <source>
        <dbReference type="SAM" id="Phobius"/>
    </source>
</evidence>
<accession>A0AB34J8Z3</accession>